<evidence type="ECO:0000313" key="1">
    <source>
        <dbReference type="EMBL" id="MDA8486858.1"/>
    </source>
</evidence>
<name>A0ABT4YD86_METRE</name>
<evidence type="ECO:0000313" key="2">
    <source>
        <dbReference type="Proteomes" id="UP001211689"/>
    </source>
</evidence>
<dbReference type="SUPFAM" id="SSF52499">
    <property type="entry name" value="Isochorismatase-like hydrolases"/>
    <property type="match status" value="1"/>
</dbReference>
<comment type="caution">
    <text evidence="1">The sequence shown here is derived from an EMBL/GenBank/DDBJ whole genome shotgun (WGS) entry which is preliminary data.</text>
</comment>
<dbReference type="PANTHER" id="PTHR43559">
    <property type="entry name" value="HYDROLASE YCAC-RELATED"/>
    <property type="match status" value="1"/>
</dbReference>
<keyword evidence="2" id="KW-1185">Reference proteome</keyword>
<sequence>MSFQYKRLDKNNAAVLLVDHQAGLLSLVRDIDPDKFKNNVLALG</sequence>
<dbReference type="InterPro" id="IPR036380">
    <property type="entry name" value="Isochorismatase-like_sf"/>
</dbReference>
<proteinExistence type="predicted"/>
<dbReference type="Proteomes" id="UP001211689">
    <property type="component" value="Unassembled WGS sequence"/>
</dbReference>
<dbReference type="Gene3D" id="3.40.50.850">
    <property type="entry name" value="Isochorismatase-like"/>
    <property type="match status" value="1"/>
</dbReference>
<keyword evidence="1" id="KW-0378">Hydrolase</keyword>
<reference evidence="1 2" key="1">
    <citation type="submission" date="2022-07" db="EMBL/GenBank/DDBJ databases">
        <title>Genome Analysis of Selected Gammaproteobacteria from Nigerian Food snails.</title>
        <authorList>
            <person name="Okafor A.C."/>
        </authorList>
    </citation>
    <scope>NUCLEOTIDE SEQUENCE [LARGE SCALE GENOMIC DNA]</scope>
    <source>
        <strain evidence="1 2">Awg 2</strain>
    </source>
</reference>
<dbReference type="InterPro" id="IPR053152">
    <property type="entry name" value="Hydrolase_YcaC-like"/>
</dbReference>
<dbReference type="PANTHER" id="PTHR43559:SF3">
    <property type="entry name" value="HYDROLASE YCAC-RELATED"/>
    <property type="match status" value="1"/>
</dbReference>
<accession>A0ABT4YD86</accession>
<feature type="non-terminal residue" evidence="1">
    <location>
        <position position="44"/>
    </location>
</feature>
<organism evidence="1 2">
    <name type="scientific">Metapseudomonas resinovorans</name>
    <name type="common">Pseudomonas resinovorans</name>
    <dbReference type="NCBI Taxonomy" id="53412"/>
    <lineage>
        <taxon>Bacteria</taxon>
        <taxon>Pseudomonadati</taxon>
        <taxon>Pseudomonadota</taxon>
        <taxon>Gammaproteobacteria</taxon>
        <taxon>Pseudomonadales</taxon>
        <taxon>Pseudomonadaceae</taxon>
        <taxon>Metapseudomonas</taxon>
    </lineage>
</organism>
<dbReference type="EMBL" id="JANEWF010000075">
    <property type="protein sequence ID" value="MDA8486858.1"/>
    <property type="molecule type" value="Genomic_DNA"/>
</dbReference>
<gene>
    <name evidence="1" type="ORF">NNO07_27695</name>
</gene>
<protein>
    <submittedName>
        <fullName evidence="1">Hydrolase</fullName>
    </submittedName>
</protein>
<dbReference type="GO" id="GO:0016787">
    <property type="term" value="F:hydrolase activity"/>
    <property type="evidence" value="ECO:0007669"/>
    <property type="project" value="UniProtKB-KW"/>
</dbReference>